<gene>
    <name evidence="5" type="ORF">NX774_19935</name>
</gene>
<evidence type="ECO:0000256" key="2">
    <source>
        <dbReference type="ARBA" id="ARBA00023125"/>
    </source>
</evidence>
<dbReference type="InterPro" id="IPR011010">
    <property type="entry name" value="DNA_brk_join_enz"/>
</dbReference>
<evidence type="ECO:0000313" key="5">
    <source>
        <dbReference type="EMBL" id="MCS0810199.1"/>
    </source>
</evidence>
<feature type="domain" description="Core-binding (CB)" evidence="4">
    <location>
        <begin position="175"/>
        <end position="252"/>
    </location>
</feature>
<proteinExistence type="predicted"/>
<name>A0ABT2DH79_9BURK</name>
<evidence type="ECO:0000259" key="4">
    <source>
        <dbReference type="PROSITE" id="PS51900"/>
    </source>
</evidence>
<dbReference type="PROSITE" id="PS51900">
    <property type="entry name" value="CB"/>
    <property type="match status" value="1"/>
</dbReference>
<dbReference type="Proteomes" id="UP001206126">
    <property type="component" value="Unassembled WGS sequence"/>
</dbReference>
<keyword evidence="6" id="KW-1185">Reference proteome</keyword>
<protein>
    <recommendedName>
        <fullName evidence="4">Core-binding (CB) domain-containing protein</fullName>
    </recommendedName>
</protein>
<sequence>MNALGTSDRREAEQLCRIAGAKLDEEFASVRAALAASAAAQDTPATVPAPATASIRVNADEVASRTLGLLRQRRDSAAAQGYEALSAFLERQQFNLEDAEAMLRGELEPLHPLSKHEGHRNALRSFLTGDGSVRELPEHIGHAQPAQAAQPVLLAQPAQLDSPVKATQPAIIGGHTMAEIADKWVKERSLIPRTVGQAKKVIGRYVEHMGDMKIEQITRRHVVQFKDKLLESGQTPVNTNNCATEAANGLTL</sequence>
<dbReference type="EMBL" id="JANUHB010000005">
    <property type="protein sequence ID" value="MCS0810199.1"/>
    <property type="molecule type" value="Genomic_DNA"/>
</dbReference>
<evidence type="ECO:0000256" key="1">
    <source>
        <dbReference type="ARBA" id="ARBA00022908"/>
    </source>
</evidence>
<dbReference type="InterPro" id="IPR044068">
    <property type="entry name" value="CB"/>
</dbReference>
<keyword evidence="1" id="KW-0229">DNA integration</keyword>
<accession>A0ABT2DH79</accession>
<keyword evidence="2 3" id="KW-0238">DNA-binding</keyword>
<reference evidence="5 6" key="1">
    <citation type="submission" date="2022-08" db="EMBL/GenBank/DDBJ databases">
        <title>Reclassification of Massilia species as members of the genera Telluria, Duganella, Pseudoduganella, Mokoshia gen. nov. and Zemynaea gen. nov. using orthogonal and non-orthogonal genome-based approaches.</title>
        <authorList>
            <person name="Bowman J.P."/>
        </authorList>
    </citation>
    <scope>NUCLEOTIDE SEQUENCE [LARGE SCALE GENOMIC DNA]</scope>
    <source>
        <strain evidence="5 6">JCM 31605</strain>
    </source>
</reference>
<dbReference type="SUPFAM" id="SSF56349">
    <property type="entry name" value="DNA breaking-rejoining enzymes"/>
    <property type="match status" value="1"/>
</dbReference>
<dbReference type="InterPro" id="IPR010998">
    <property type="entry name" value="Integrase_recombinase_N"/>
</dbReference>
<comment type="caution">
    <text evidence="5">The sequence shown here is derived from an EMBL/GenBank/DDBJ whole genome shotgun (WGS) entry which is preliminary data.</text>
</comment>
<organism evidence="5 6">
    <name type="scientific">Massilia agilis</name>
    <dbReference type="NCBI Taxonomy" id="1811226"/>
    <lineage>
        <taxon>Bacteria</taxon>
        <taxon>Pseudomonadati</taxon>
        <taxon>Pseudomonadota</taxon>
        <taxon>Betaproteobacteria</taxon>
        <taxon>Burkholderiales</taxon>
        <taxon>Oxalobacteraceae</taxon>
        <taxon>Telluria group</taxon>
        <taxon>Massilia</taxon>
    </lineage>
</organism>
<evidence type="ECO:0000256" key="3">
    <source>
        <dbReference type="PROSITE-ProRule" id="PRU01248"/>
    </source>
</evidence>
<evidence type="ECO:0000313" key="6">
    <source>
        <dbReference type="Proteomes" id="UP001206126"/>
    </source>
</evidence>
<dbReference type="Gene3D" id="1.10.150.130">
    <property type="match status" value="1"/>
</dbReference>